<dbReference type="HOGENOM" id="CLU_2832672_0_0_1"/>
<gene>
    <name evidence="1" type="ORF">SCLCIDRAFT_1224285</name>
</gene>
<dbReference type="InParanoid" id="A0A0C3CSW1"/>
<dbReference type="EMBL" id="KN822245">
    <property type="protein sequence ID" value="KIM51665.1"/>
    <property type="molecule type" value="Genomic_DNA"/>
</dbReference>
<evidence type="ECO:0000313" key="1">
    <source>
        <dbReference type="EMBL" id="KIM51665.1"/>
    </source>
</evidence>
<name>A0A0C3CSW1_9AGAM</name>
<evidence type="ECO:0000313" key="2">
    <source>
        <dbReference type="Proteomes" id="UP000053989"/>
    </source>
</evidence>
<dbReference type="AlphaFoldDB" id="A0A0C3CSW1"/>
<sequence>MLRTISWVQGLPNSLPADPVGPLIQLESISPFKFHPVHPRERCKSLCASFRYLLYTTIVWPSRNSL</sequence>
<reference evidence="2" key="2">
    <citation type="submission" date="2015-01" db="EMBL/GenBank/DDBJ databases">
        <title>Evolutionary Origins and Diversification of the Mycorrhizal Mutualists.</title>
        <authorList>
            <consortium name="DOE Joint Genome Institute"/>
            <consortium name="Mycorrhizal Genomics Consortium"/>
            <person name="Kohler A."/>
            <person name="Kuo A."/>
            <person name="Nagy L.G."/>
            <person name="Floudas D."/>
            <person name="Copeland A."/>
            <person name="Barry K.W."/>
            <person name="Cichocki N."/>
            <person name="Veneault-Fourrey C."/>
            <person name="LaButti K."/>
            <person name="Lindquist E.A."/>
            <person name="Lipzen A."/>
            <person name="Lundell T."/>
            <person name="Morin E."/>
            <person name="Murat C."/>
            <person name="Riley R."/>
            <person name="Ohm R."/>
            <person name="Sun H."/>
            <person name="Tunlid A."/>
            <person name="Henrissat B."/>
            <person name="Grigoriev I.V."/>
            <person name="Hibbett D.S."/>
            <person name="Martin F."/>
        </authorList>
    </citation>
    <scope>NUCLEOTIDE SEQUENCE [LARGE SCALE GENOMIC DNA]</scope>
    <source>
        <strain evidence="2">Foug A</strain>
    </source>
</reference>
<reference evidence="1 2" key="1">
    <citation type="submission" date="2014-04" db="EMBL/GenBank/DDBJ databases">
        <authorList>
            <consortium name="DOE Joint Genome Institute"/>
            <person name="Kuo A."/>
            <person name="Kohler A."/>
            <person name="Nagy L.G."/>
            <person name="Floudas D."/>
            <person name="Copeland A."/>
            <person name="Barry K.W."/>
            <person name="Cichocki N."/>
            <person name="Veneault-Fourrey C."/>
            <person name="LaButti K."/>
            <person name="Lindquist E.A."/>
            <person name="Lipzen A."/>
            <person name="Lundell T."/>
            <person name="Morin E."/>
            <person name="Murat C."/>
            <person name="Sun H."/>
            <person name="Tunlid A."/>
            <person name="Henrissat B."/>
            <person name="Grigoriev I.V."/>
            <person name="Hibbett D.S."/>
            <person name="Martin F."/>
            <person name="Nordberg H.P."/>
            <person name="Cantor M.N."/>
            <person name="Hua S.X."/>
        </authorList>
    </citation>
    <scope>NUCLEOTIDE SEQUENCE [LARGE SCALE GENOMIC DNA]</scope>
    <source>
        <strain evidence="1 2">Foug A</strain>
    </source>
</reference>
<organism evidence="1 2">
    <name type="scientific">Scleroderma citrinum Foug A</name>
    <dbReference type="NCBI Taxonomy" id="1036808"/>
    <lineage>
        <taxon>Eukaryota</taxon>
        <taxon>Fungi</taxon>
        <taxon>Dikarya</taxon>
        <taxon>Basidiomycota</taxon>
        <taxon>Agaricomycotina</taxon>
        <taxon>Agaricomycetes</taxon>
        <taxon>Agaricomycetidae</taxon>
        <taxon>Boletales</taxon>
        <taxon>Sclerodermatineae</taxon>
        <taxon>Sclerodermataceae</taxon>
        <taxon>Scleroderma</taxon>
    </lineage>
</organism>
<keyword evidence="2" id="KW-1185">Reference proteome</keyword>
<protein>
    <submittedName>
        <fullName evidence="1">Uncharacterized protein</fullName>
    </submittedName>
</protein>
<proteinExistence type="predicted"/>
<dbReference type="Proteomes" id="UP000053989">
    <property type="component" value="Unassembled WGS sequence"/>
</dbReference>
<accession>A0A0C3CSW1</accession>